<accession>A0ABU7CJ75</accession>
<evidence type="ECO:0000313" key="2">
    <source>
        <dbReference type="EMBL" id="MED6263022.1"/>
    </source>
</evidence>
<feature type="compositionally biased region" description="Polar residues" evidence="1">
    <location>
        <begin position="75"/>
        <end position="88"/>
    </location>
</feature>
<feature type="region of interest" description="Disordered" evidence="1">
    <location>
        <begin position="62"/>
        <end position="88"/>
    </location>
</feature>
<protein>
    <submittedName>
        <fullName evidence="2">Uncharacterized protein</fullName>
    </submittedName>
</protein>
<comment type="caution">
    <text evidence="2">The sequence shown here is derived from an EMBL/GenBank/DDBJ whole genome shotgun (WGS) entry which is preliminary data.</text>
</comment>
<dbReference type="EMBL" id="JAHUTJ010000003">
    <property type="protein sequence ID" value="MED6263022.1"/>
    <property type="molecule type" value="Genomic_DNA"/>
</dbReference>
<organism evidence="2 3">
    <name type="scientific">Characodon lateralis</name>
    <dbReference type="NCBI Taxonomy" id="208331"/>
    <lineage>
        <taxon>Eukaryota</taxon>
        <taxon>Metazoa</taxon>
        <taxon>Chordata</taxon>
        <taxon>Craniata</taxon>
        <taxon>Vertebrata</taxon>
        <taxon>Euteleostomi</taxon>
        <taxon>Actinopterygii</taxon>
        <taxon>Neopterygii</taxon>
        <taxon>Teleostei</taxon>
        <taxon>Neoteleostei</taxon>
        <taxon>Acanthomorphata</taxon>
        <taxon>Ovalentaria</taxon>
        <taxon>Atherinomorphae</taxon>
        <taxon>Cyprinodontiformes</taxon>
        <taxon>Goodeidae</taxon>
        <taxon>Characodon</taxon>
    </lineage>
</organism>
<evidence type="ECO:0000256" key="1">
    <source>
        <dbReference type="SAM" id="MobiDB-lite"/>
    </source>
</evidence>
<name>A0ABU7CJ75_9TELE</name>
<sequence>MKRGRKHAASTREECHVVRVQHHGQGRMINGGLTHFNRSFHSGSLGSWCLSPSVYRREAGYTLDGSPVHRRATQRHSGQTTKHTPIHT</sequence>
<keyword evidence="3" id="KW-1185">Reference proteome</keyword>
<reference evidence="2 3" key="1">
    <citation type="submission" date="2021-06" db="EMBL/GenBank/DDBJ databases">
        <authorList>
            <person name="Palmer J.M."/>
        </authorList>
    </citation>
    <scope>NUCLEOTIDE SEQUENCE [LARGE SCALE GENOMIC DNA]</scope>
    <source>
        <strain evidence="2 3">CL_MEX2019</strain>
        <tissue evidence="2">Muscle</tissue>
    </source>
</reference>
<proteinExistence type="predicted"/>
<dbReference type="Proteomes" id="UP001352852">
    <property type="component" value="Unassembled WGS sequence"/>
</dbReference>
<gene>
    <name evidence="2" type="ORF">CHARACLAT_000097</name>
</gene>
<evidence type="ECO:0000313" key="3">
    <source>
        <dbReference type="Proteomes" id="UP001352852"/>
    </source>
</evidence>